<dbReference type="Proteomes" id="UP000029981">
    <property type="component" value="Chromosome 5"/>
</dbReference>
<proteinExistence type="predicted"/>
<gene>
    <name evidence="2" type="ORF">Csa_5G050530</name>
</gene>
<evidence type="ECO:0000313" key="2">
    <source>
        <dbReference type="EMBL" id="KGN49657.1"/>
    </source>
</evidence>
<evidence type="ECO:0000256" key="1">
    <source>
        <dbReference type="SAM" id="MobiDB-lite"/>
    </source>
</evidence>
<evidence type="ECO:0000313" key="3">
    <source>
        <dbReference type="Proteomes" id="UP000029981"/>
    </source>
</evidence>
<accession>A0A0A0KMM5</accession>
<feature type="region of interest" description="Disordered" evidence="1">
    <location>
        <begin position="1"/>
        <end position="41"/>
    </location>
</feature>
<dbReference type="EMBL" id="CM002926">
    <property type="protein sequence ID" value="KGN49657.1"/>
    <property type="molecule type" value="Genomic_DNA"/>
</dbReference>
<reference evidence="2 3" key="2">
    <citation type="journal article" date="2009" name="PLoS ONE">
        <title>An integrated genetic and cytogenetic map of the cucumber genome.</title>
        <authorList>
            <person name="Ren Y."/>
            <person name="Zhang Z."/>
            <person name="Liu J."/>
            <person name="Staub J.E."/>
            <person name="Han Y."/>
            <person name="Cheng Z."/>
            <person name="Li X."/>
            <person name="Lu J."/>
            <person name="Miao H."/>
            <person name="Kang H."/>
            <person name="Xie B."/>
            <person name="Gu X."/>
            <person name="Wang X."/>
            <person name="Du Y."/>
            <person name="Jin W."/>
            <person name="Huang S."/>
        </authorList>
    </citation>
    <scope>NUCLEOTIDE SEQUENCE [LARGE SCALE GENOMIC DNA]</scope>
    <source>
        <strain evidence="3">cv. 9930</strain>
    </source>
</reference>
<sequence>MEKIGLRRWRGAGLSSGRRRELDKAQTYNADSGQKTMGGGTSLTAAICTARHLVFGGRR</sequence>
<feature type="compositionally biased region" description="Basic residues" evidence="1">
    <location>
        <begin position="1"/>
        <end position="10"/>
    </location>
</feature>
<reference evidence="2 3" key="4">
    <citation type="journal article" date="2011" name="BMC Genomics">
        <title>RNA-Seq improves annotation of protein-coding genes in the cucumber genome.</title>
        <authorList>
            <person name="Li Z."/>
            <person name="Zhang Z."/>
            <person name="Yan P."/>
            <person name="Huang S."/>
            <person name="Fei Z."/>
            <person name="Lin K."/>
        </authorList>
    </citation>
    <scope>NUCLEOTIDE SEQUENCE [LARGE SCALE GENOMIC DNA]</scope>
    <source>
        <strain evidence="3">cv. 9930</strain>
    </source>
</reference>
<feature type="compositionally biased region" description="Polar residues" evidence="1">
    <location>
        <begin position="26"/>
        <end position="35"/>
    </location>
</feature>
<organism evidence="2 3">
    <name type="scientific">Cucumis sativus</name>
    <name type="common">Cucumber</name>
    <dbReference type="NCBI Taxonomy" id="3659"/>
    <lineage>
        <taxon>Eukaryota</taxon>
        <taxon>Viridiplantae</taxon>
        <taxon>Streptophyta</taxon>
        <taxon>Embryophyta</taxon>
        <taxon>Tracheophyta</taxon>
        <taxon>Spermatophyta</taxon>
        <taxon>Magnoliopsida</taxon>
        <taxon>eudicotyledons</taxon>
        <taxon>Gunneridae</taxon>
        <taxon>Pentapetalae</taxon>
        <taxon>rosids</taxon>
        <taxon>fabids</taxon>
        <taxon>Cucurbitales</taxon>
        <taxon>Cucurbitaceae</taxon>
        <taxon>Benincaseae</taxon>
        <taxon>Cucumis</taxon>
    </lineage>
</organism>
<dbReference type="Gramene" id="KGN49657">
    <property type="protein sequence ID" value="KGN49657"/>
    <property type="gene ID" value="Csa_5G050530"/>
</dbReference>
<keyword evidence="3" id="KW-1185">Reference proteome</keyword>
<reference evidence="2 3" key="3">
    <citation type="journal article" date="2010" name="BMC Genomics">
        <title>Transcriptome sequencing and comparative analysis of cucumber flowers with different sex types.</title>
        <authorList>
            <person name="Guo S."/>
            <person name="Zheng Y."/>
            <person name="Joung J.G."/>
            <person name="Liu S."/>
            <person name="Zhang Z."/>
            <person name="Crasta O.R."/>
            <person name="Sobral B.W."/>
            <person name="Xu Y."/>
            <person name="Huang S."/>
            <person name="Fei Z."/>
        </authorList>
    </citation>
    <scope>NUCLEOTIDE SEQUENCE [LARGE SCALE GENOMIC DNA]</scope>
    <source>
        <strain evidence="3">cv. 9930</strain>
    </source>
</reference>
<dbReference type="AlphaFoldDB" id="A0A0A0KMM5"/>
<protein>
    <submittedName>
        <fullName evidence="2">Uncharacterized protein</fullName>
    </submittedName>
</protein>
<name>A0A0A0KMM5_CUCSA</name>
<reference evidence="2 3" key="1">
    <citation type="journal article" date="2009" name="Nat. Genet.">
        <title>The genome of the cucumber, Cucumis sativus L.</title>
        <authorList>
            <person name="Huang S."/>
            <person name="Li R."/>
            <person name="Zhang Z."/>
            <person name="Li L."/>
            <person name="Gu X."/>
            <person name="Fan W."/>
            <person name="Lucas W.J."/>
            <person name="Wang X."/>
            <person name="Xie B."/>
            <person name="Ni P."/>
            <person name="Ren Y."/>
            <person name="Zhu H."/>
            <person name="Li J."/>
            <person name="Lin K."/>
            <person name="Jin W."/>
            <person name="Fei Z."/>
            <person name="Li G."/>
            <person name="Staub J."/>
            <person name="Kilian A."/>
            <person name="van der Vossen E.A."/>
            <person name="Wu Y."/>
            <person name="Guo J."/>
            <person name="He J."/>
            <person name="Jia Z."/>
            <person name="Ren Y."/>
            <person name="Tian G."/>
            <person name="Lu Y."/>
            <person name="Ruan J."/>
            <person name="Qian W."/>
            <person name="Wang M."/>
            <person name="Huang Q."/>
            <person name="Li B."/>
            <person name="Xuan Z."/>
            <person name="Cao J."/>
            <person name="Asan"/>
            <person name="Wu Z."/>
            <person name="Zhang J."/>
            <person name="Cai Q."/>
            <person name="Bai Y."/>
            <person name="Zhao B."/>
            <person name="Han Y."/>
            <person name="Li Y."/>
            <person name="Li X."/>
            <person name="Wang S."/>
            <person name="Shi Q."/>
            <person name="Liu S."/>
            <person name="Cho W.K."/>
            <person name="Kim J.Y."/>
            <person name="Xu Y."/>
            <person name="Heller-Uszynska K."/>
            <person name="Miao H."/>
            <person name="Cheng Z."/>
            <person name="Zhang S."/>
            <person name="Wu J."/>
            <person name="Yang Y."/>
            <person name="Kang H."/>
            <person name="Li M."/>
            <person name="Liang H."/>
            <person name="Ren X."/>
            <person name="Shi Z."/>
            <person name="Wen M."/>
            <person name="Jian M."/>
            <person name="Yang H."/>
            <person name="Zhang G."/>
            <person name="Yang Z."/>
            <person name="Chen R."/>
            <person name="Liu S."/>
            <person name="Li J."/>
            <person name="Ma L."/>
            <person name="Liu H."/>
            <person name="Zhou Y."/>
            <person name="Zhao J."/>
            <person name="Fang X."/>
            <person name="Li G."/>
            <person name="Fang L."/>
            <person name="Li Y."/>
            <person name="Liu D."/>
            <person name="Zheng H."/>
            <person name="Zhang Y."/>
            <person name="Qin N."/>
            <person name="Li Z."/>
            <person name="Yang G."/>
            <person name="Yang S."/>
            <person name="Bolund L."/>
            <person name="Kristiansen K."/>
            <person name="Zheng H."/>
            <person name="Li S."/>
            <person name="Zhang X."/>
            <person name="Yang H."/>
            <person name="Wang J."/>
            <person name="Sun R."/>
            <person name="Zhang B."/>
            <person name="Jiang S."/>
            <person name="Wang J."/>
            <person name="Du Y."/>
            <person name="Li S."/>
        </authorList>
    </citation>
    <scope>NUCLEOTIDE SEQUENCE [LARGE SCALE GENOMIC DNA]</scope>
    <source>
        <strain evidence="3">cv. 9930</strain>
    </source>
</reference>